<dbReference type="InterPro" id="IPR011990">
    <property type="entry name" value="TPR-like_helical_dom_sf"/>
</dbReference>
<organism evidence="3 4">
    <name type="scientific">Trinickia dabaoshanensis</name>
    <dbReference type="NCBI Taxonomy" id="564714"/>
    <lineage>
        <taxon>Bacteria</taxon>
        <taxon>Pseudomonadati</taxon>
        <taxon>Pseudomonadota</taxon>
        <taxon>Betaproteobacteria</taxon>
        <taxon>Burkholderiales</taxon>
        <taxon>Burkholderiaceae</taxon>
        <taxon>Trinickia</taxon>
    </lineage>
</organism>
<proteinExistence type="predicted"/>
<accession>A0A2N7VYG1</accession>
<dbReference type="Proteomes" id="UP000235616">
    <property type="component" value="Unassembled WGS sequence"/>
</dbReference>
<dbReference type="OrthoDB" id="7399085at2"/>
<evidence type="ECO:0000259" key="2">
    <source>
        <dbReference type="Pfam" id="PF13283"/>
    </source>
</evidence>
<dbReference type="Gene3D" id="1.25.40.10">
    <property type="entry name" value="Tetratricopeptide repeat domain"/>
    <property type="match status" value="1"/>
</dbReference>
<reference evidence="3 4" key="1">
    <citation type="submission" date="2018-01" db="EMBL/GenBank/DDBJ databases">
        <title>Whole genome analyses suggest that Burkholderia sensu lato contains two further novel genera in the rhizoxinica-symbiotica group Mycetohabitans gen. nov., and Trinickia gen. nov.: implications for the evolution of diazotrophy and nodulation in the Burkholderiaceae.</title>
        <authorList>
            <person name="Estrada-de los Santos P."/>
            <person name="Palmer M."/>
            <person name="Chavez-Ramirez B."/>
            <person name="Beukes C."/>
            <person name="Steenkamp E.T."/>
            <person name="Hirsch A.M."/>
            <person name="Manyaka P."/>
            <person name="Maluk M."/>
            <person name="Lafos M."/>
            <person name="Crook M."/>
            <person name="Gross E."/>
            <person name="Simon M.F."/>
            <person name="Bueno dos Reis Junior F."/>
            <person name="Poole P.S."/>
            <person name="Venter S.N."/>
            <person name="James E.K."/>
        </authorList>
    </citation>
    <scope>NUCLEOTIDE SEQUENCE [LARGE SCALE GENOMIC DNA]</scope>
    <source>
        <strain evidence="3 4">GIMN1.004</strain>
    </source>
</reference>
<keyword evidence="4" id="KW-1185">Reference proteome</keyword>
<dbReference type="RefSeq" id="WP_102644589.1">
    <property type="nucleotide sequence ID" value="NZ_PNYA01000004.1"/>
</dbReference>
<feature type="signal peptide" evidence="1">
    <location>
        <begin position="1"/>
        <end position="36"/>
    </location>
</feature>
<dbReference type="Pfam" id="PF13283">
    <property type="entry name" value="NfrA_C"/>
    <property type="match status" value="1"/>
</dbReference>
<dbReference type="SUPFAM" id="SSF48452">
    <property type="entry name" value="TPR-like"/>
    <property type="match status" value="1"/>
</dbReference>
<feature type="chain" id="PRO_5014847420" description="Bacteriophage N4 adsorption protein A C-terminal domain-containing protein" evidence="1">
    <location>
        <begin position="37"/>
        <end position="563"/>
    </location>
</feature>
<comment type="caution">
    <text evidence="3">The sequence shown here is derived from an EMBL/GenBank/DDBJ whole genome shotgun (WGS) entry which is preliminary data.</text>
</comment>
<keyword evidence="1" id="KW-0732">Signal</keyword>
<dbReference type="InterPro" id="IPR025137">
    <property type="entry name" value="NfrA_C"/>
</dbReference>
<dbReference type="AlphaFoldDB" id="A0A2N7VYG1"/>
<feature type="domain" description="Bacteriophage N4 adsorption protein A C-terminal" evidence="2">
    <location>
        <begin position="388"/>
        <end position="555"/>
    </location>
</feature>
<sequence>MKRERSTRPRRLPAFAKTGGLAAFAVLALQANVALAGAQPLTPRAYRLADAAYKSIASGDLVQAEGYASRAVKVQPSSLQLGLLLLDVYVREGKIEEADRQADVLLARYPGEGSVLAQHGFLQQKQQRYEQAAADFSAALEKGQWDDTQQHNLRIAWADSALMAHEPDQAAKALEPIEGEPDAGVQLRVAQLRLRNGDRKGALAAAQLAQAHAVTDDDKKSAAALIGYAEQREPDPKNEEAQKTLQHAYDLLRENKDDQALTAFHEGFALGGGKADNYADAGYAAKRLGENGEAVKMFEASLDADDHEHEFDEQRRFGYRREVQQLERTWGFVVSLPYQVSAFSYQGTVSVLQPGIEAYWQPPKIGFQNGRILQFFVRGYGTAYDGSGNVTGAPTIQGSIGARYKPLADQNLVLSAERLVRLGSQSQNDWLARLGYSSEAGNDLRVTEPSWRAWQVYAEADYFLHQGRYILYSQLRYGHTWALPSISDHLTVYPHVAFIFDYDSKEQHQTAMSVGPGVQFRFWFRENRYSAPASYADLTVQYHVPLTSAARARGLAVQLTLWY</sequence>
<evidence type="ECO:0000313" key="3">
    <source>
        <dbReference type="EMBL" id="PMS22191.1"/>
    </source>
</evidence>
<name>A0A2N7VYG1_9BURK</name>
<evidence type="ECO:0000256" key="1">
    <source>
        <dbReference type="SAM" id="SignalP"/>
    </source>
</evidence>
<protein>
    <recommendedName>
        <fullName evidence="2">Bacteriophage N4 adsorption protein A C-terminal domain-containing protein</fullName>
    </recommendedName>
</protein>
<gene>
    <name evidence="3" type="ORF">C0Z18_06255</name>
</gene>
<evidence type="ECO:0000313" key="4">
    <source>
        <dbReference type="Proteomes" id="UP000235616"/>
    </source>
</evidence>
<dbReference type="EMBL" id="PNYA01000004">
    <property type="protein sequence ID" value="PMS22191.1"/>
    <property type="molecule type" value="Genomic_DNA"/>
</dbReference>